<evidence type="ECO:0000313" key="2">
    <source>
        <dbReference type="Proteomes" id="UP001304071"/>
    </source>
</evidence>
<organism evidence="1 2">
    <name type="scientific">Vibrio porteresiae DSM 19223</name>
    <dbReference type="NCBI Taxonomy" id="1123496"/>
    <lineage>
        <taxon>Bacteria</taxon>
        <taxon>Pseudomonadati</taxon>
        <taxon>Pseudomonadota</taxon>
        <taxon>Gammaproteobacteria</taxon>
        <taxon>Vibrionales</taxon>
        <taxon>Vibrionaceae</taxon>
        <taxon>Vibrio</taxon>
    </lineage>
</organism>
<dbReference type="RefSeq" id="WP_261896784.1">
    <property type="nucleotide sequence ID" value="NZ_AP024896.1"/>
</dbReference>
<evidence type="ECO:0000313" key="1">
    <source>
        <dbReference type="EMBL" id="WPC76369.1"/>
    </source>
</evidence>
<protein>
    <submittedName>
        <fullName evidence="1">Uncharacterized protein</fullName>
    </submittedName>
</protein>
<keyword evidence="2" id="KW-1185">Reference proteome</keyword>
<proteinExistence type="predicted"/>
<dbReference type="Proteomes" id="UP001304071">
    <property type="component" value="Chromosome 2"/>
</dbReference>
<name>A0ABZ0QIX3_9VIBR</name>
<reference evidence="1 2" key="1">
    <citation type="submission" date="2023-11" db="EMBL/GenBank/DDBJ databases">
        <title>Plant-associative lifestyle of Vibrio porteresiae and its evolutionary dynamics.</title>
        <authorList>
            <person name="Rameshkumar N."/>
            <person name="Kirti K."/>
        </authorList>
    </citation>
    <scope>NUCLEOTIDE SEQUENCE [LARGE SCALE GENOMIC DNA]</scope>
    <source>
        <strain evidence="1 2">MSSRF30</strain>
    </source>
</reference>
<accession>A0ABZ0QIX3</accession>
<sequence length="170" mass="18784">MMNAVDKCTAIGLKTVLIIWLGLFHLQTWAGDVKVTEPLGVITVSKMTQGQLLWLKGRVGEGIYRFTRNHQQCELLIPVAVGSRDGNSIGISDTEGLSIAVTSDKLNQALQSGERVLSSNWQFAYDAQSHQADGVVLNGVNKSETFVLNSRQRWVSWLLDGRAQVRCLNK</sequence>
<dbReference type="EMBL" id="CP138204">
    <property type="protein sequence ID" value="WPC76369.1"/>
    <property type="molecule type" value="Genomic_DNA"/>
</dbReference>
<gene>
    <name evidence="1" type="ORF">R8Z52_17725</name>
</gene>